<evidence type="ECO:0000313" key="3">
    <source>
        <dbReference type="Proteomes" id="UP000276260"/>
    </source>
</evidence>
<dbReference type="Proteomes" id="UP000276260">
    <property type="component" value="Unassembled WGS sequence"/>
</dbReference>
<name>A0A3P3QTM5_9GAMM</name>
<dbReference type="RefSeq" id="WP_046518337.1">
    <property type="nucleotide sequence ID" value="NZ_LAVS01000001.1"/>
</dbReference>
<organism evidence="2 3">
    <name type="scientific">Rheinheimera mesophila</name>
    <dbReference type="NCBI Taxonomy" id="1547515"/>
    <lineage>
        <taxon>Bacteria</taxon>
        <taxon>Pseudomonadati</taxon>
        <taxon>Pseudomonadota</taxon>
        <taxon>Gammaproteobacteria</taxon>
        <taxon>Chromatiales</taxon>
        <taxon>Chromatiaceae</taxon>
        <taxon>Rheinheimera</taxon>
    </lineage>
</organism>
<comment type="caution">
    <text evidence="2">The sequence shown here is derived from an EMBL/GenBank/DDBJ whole genome shotgun (WGS) entry which is preliminary data.</text>
</comment>
<keyword evidence="3" id="KW-1185">Reference proteome</keyword>
<evidence type="ECO:0000256" key="1">
    <source>
        <dbReference type="SAM" id="SignalP"/>
    </source>
</evidence>
<dbReference type="EMBL" id="RRCF01000001">
    <property type="protein sequence ID" value="RRJ23673.1"/>
    <property type="molecule type" value="Genomic_DNA"/>
</dbReference>
<keyword evidence="1" id="KW-0732">Signal</keyword>
<feature type="chain" id="PRO_5018755585" evidence="1">
    <location>
        <begin position="27"/>
        <end position="68"/>
    </location>
</feature>
<feature type="signal peptide" evidence="1">
    <location>
        <begin position="1"/>
        <end position="26"/>
    </location>
</feature>
<accession>A0A3P3QTM5</accession>
<proteinExistence type="predicted"/>
<reference evidence="2 3" key="1">
    <citation type="submission" date="2018-11" db="EMBL/GenBank/DDBJ databases">
        <title>Draft genome analysis of Rheinheimera mesophila isolated from an industrial waste site.</title>
        <authorList>
            <person name="Yu Q."/>
            <person name="Qi Y."/>
            <person name="Zhang H."/>
            <person name="Lu Y."/>
            <person name="Pu J."/>
        </authorList>
    </citation>
    <scope>NUCLEOTIDE SEQUENCE [LARGE SCALE GENOMIC DNA]</scope>
    <source>
        <strain evidence="2 3">IITR13</strain>
    </source>
</reference>
<gene>
    <name evidence="2" type="ORF">EIK76_06345</name>
</gene>
<dbReference type="AlphaFoldDB" id="A0A3P3QTM5"/>
<dbReference type="OrthoDB" id="5772714at2"/>
<protein>
    <submittedName>
        <fullName evidence="2">Uncharacterized protein</fullName>
    </submittedName>
</protein>
<sequence length="68" mass="7203">MKLIKFIAAVALVASTSLISDGNATAADQAQAIAGVCPNWPYCRDVDFSEQATDTPQHLTINALRKAV</sequence>
<evidence type="ECO:0000313" key="2">
    <source>
        <dbReference type="EMBL" id="RRJ23673.1"/>
    </source>
</evidence>